<dbReference type="Pfam" id="PF10150">
    <property type="entry name" value="RNase_E_G"/>
    <property type="match status" value="1"/>
</dbReference>
<name>A0A212KLX2_9PROT</name>
<dbReference type="GO" id="GO:0004540">
    <property type="term" value="F:RNA nuclease activity"/>
    <property type="evidence" value="ECO:0007669"/>
    <property type="project" value="InterPro"/>
</dbReference>
<keyword evidence="2" id="KW-0479">Metal-binding</keyword>
<evidence type="ECO:0000256" key="4">
    <source>
        <dbReference type="ARBA" id="ARBA00022842"/>
    </source>
</evidence>
<sequence length="445" mass="46208">MSRFAVAATRHPGETRALATDAEGRAREVRLFRGTPESAEGAIWRGRVVGTLVAARAVLVDVGGPVPGLLPLAEWRGEAPAEGAAVAVMIARPARAEKGPRLTGRIRLATPRLIFSPFRAGASVSRRLGPDEARRLLAWAEAGARPGEGWVARGAAAGFADAVLERDRERLRRRWDEIQGKSAEPGGVSLLRGAPDPFAEWLAEFGADLASVSVSGGVLTHAARGVLVERVPLLASLGDPFAEAGGEDALADALRPVVPLAGGGRLILEATRAFLAVDVDTGGATEPDAARRVNDAAIDALAKELVLRNIGGGMVIDAVPEARKGATEAQRRRLVERLRAAGDPRLSVTGWTPAGRIEAVRERRGLSLAETVFGDTLGDGDAATETAALAALREWVAAAKAGPAPRPALPPAVAGWLEGPGRGAAAEAEAMTGARFAWRVGGGET</sequence>
<evidence type="ECO:0000256" key="1">
    <source>
        <dbReference type="ARBA" id="ARBA00001946"/>
    </source>
</evidence>
<dbReference type="GO" id="GO:0006364">
    <property type="term" value="P:rRNA processing"/>
    <property type="evidence" value="ECO:0007669"/>
    <property type="project" value="TreeGrafter"/>
</dbReference>
<organism evidence="7">
    <name type="scientific">uncultured Alphaproteobacteria bacterium</name>
    <dbReference type="NCBI Taxonomy" id="91750"/>
    <lineage>
        <taxon>Bacteria</taxon>
        <taxon>Pseudomonadati</taxon>
        <taxon>Pseudomonadota</taxon>
        <taxon>Alphaproteobacteria</taxon>
        <taxon>environmental samples</taxon>
    </lineage>
</organism>
<proteinExistence type="predicted"/>
<dbReference type="InterPro" id="IPR019307">
    <property type="entry name" value="RNA-bd_AU-1/RNase_E/G"/>
</dbReference>
<dbReference type="GO" id="GO:0046872">
    <property type="term" value="F:metal ion binding"/>
    <property type="evidence" value="ECO:0007669"/>
    <property type="project" value="UniProtKB-KW"/>
</dbReference>
<evidence type="ECO:0000256" key="3">
    <source>
        <dbReference type="ARBA" id="ARBA00022801"/>
    </source>
</evidence>
<accession>A0A212KLX2</accession>
<evidence type="ECO:0000259" key="6">
    <source>
        <dbReference type="Pfam" id="PF10150"/>
    </source>
</evidence>
<reference evidence="7" key="1">
    <citation type="submission" date="2016-04" db="EMBL/GenBank/DDBJ databases">
        <authorList>
            <person name="Evans L.H."/>
            <person name="Alamgir A."/>
            <person name="Owens N."/>
            <person name="Weber N.D."/>
            <person name="Virtaneva K."/>
            <person name="Barbian K."/>
            <person name="Babar A."/>
            <person name="Rosenke K."/>
        </authorList>
    </citation>
    <scope>NUCLEOTIDE SEQUENCE</scope>
    <source>
        <strain evidence="7">86</strain>
    </source>
</reference>
<keyword evidence="5" id="KW-0694">RNA-binding</keyword>
<evidence type="ECO:0000256" key="5">
    <source>
        <dbReference type="ARBA" id="ARBA00022884"/>
    </source>
</evidence>
<dbReference type="InterPro" id="IPR004659">
    <property type="entry name" value="RNase_E/G"/>
</dbReference>
<dbReference type="GO" id="GO:0016787">
    <property type="term" value="F:hydrolase activity"/>
    <property type="evidence" value="ECO:0007669"/>
    <property type="project" value="UniProtKB-KW"/>
</dbReference>
<evidence type="ECO:0000256" key="2">
    <source>
        <dbReference type="ARBA" id="ARBA00022723"/>
    </source>
</evidence>
<keyword evidence="4" id="KW-0460">Magnesium</keyword>
<dbReference type="GO" id="GO:0005737">
    <property type="term" value="C:cytoplasm"/>
    <property type="evidence" value="ECO:0007669"/>
    <property type="project" value="TreeGrafter"/>
</dbReference>
<dbReference type="GO" id="GO:0003723">
    <property type="term" value="F:RNA binding"/>
    <property type="evidence" value="ECO:0007669"/>
    <property type="project" value="UniProtKB-KW"/>
</dbReference>
<dbReference type="AlphaFoldDB" id="A0A212KLX2"/>
<dbReference type="PANTHER" id="PTHR30001">
    <property type="entry name" value="RIBONUCLEASE"/>
    <property type="match status" value="1"/>
</dbReference>
<evidence type="ECO:0000313" key="7">
    <source>
        <dbReference type="EMBL" id="SBW12736.1"/>
    </source>
</evidence>
<dbReference type="EMBL" id="FLUO01000003">
    <property type="protein sequence ID" value="SBW12736.1"/>
    <property type="molecule type" value="Genomic_DNA"/>
</dbReference>
<comment type="cofactor">
    <cofactor evidence="1">
        <name>Mg(2+)</name>
        <dbReference type="ChEBI" id="CHEBI:18420"/>
    </cofactor>
</comment>
<gene>
    <name evidence="7" type="ORF">KL86APRO_30227</name>
</gene>
<protein>
    <recommendedName>
        <fullName evidence="6">RNA-binding protein AU-1/Ribonuclease E/G domain-containing protein</fullName>
    </recommendedName>
</protein>
<keyword evidence="3" id="KW-0378">Hydrolase</keyword>
<dbReference type="PANTHER" id="PTHR30001:SF0">
    <property type="entry name" value="RIBONUCLEASE G"/>
    <property type="match status" value="1"/>
</dbReference>
<feature type="domain" description="RNA-binding protein AU-1/Ribonuclease E/G" evidence="6">
    <location>
        <begin position="112"/>
        <end position="363"/>
    </location>
</feature>